<dbReference type="AlphaFoldDB" id="X0SZW5"/>
<evidence type="ECO:0000259" key="2">
    <source>
        <dbReference type="Pfam" id="PF04608"/>
    </source>
</evidence>
<protein>
    <recommendedName>
        <fullName evidence="2">YutG/PgpA domain-containing protein</fullName>
    </recommendedName>
</protein>
<evidence type="ECO:0000313" key="3">
    <source>
        <dbReference type="EMBL" id="GAF69360.1"/>
    </source>
</evidence>
<dbReference type="InterPro" id="IPR007686">
    <property type="entry name" value="YutG/PgpA"/>
</dbReference>
<accession>X0SZW5</accession>
<feature type="domain" description="YutG/PgpA" evidence="2">
    <location>
        <begin position="2"/>
        <end position="111"/>
    </location>
</feature>
<evidence type="ECO:0000256" key="1">
    <source>
        <dbReference type="SAM" id="Phobius"/>
    </source>
</evidence>
<dbReference type="PIRSF" id="PIRSF006162">
    <property type="entry name" value="PgpA"/>
    <property type="match status" value="1"/>
</dbReference>
<dbReference type="GO" id="GO:0008962">
    <property type="term" value="F:phosphatidylglycerophosphatase activity"/>
    <property type="evidence" value="ECO:0007669"/>
    <property type="project" value="InterPro"/>
</dbReference>
<organism evidence="3">
    <name type="scientific">marine sediment metagenome</name>
    <dbReference type="NCBI Taxonomy" id="412755"/>
    <lineage>
        <taxon>unclassified sequences</taxon>
        <taxon>metagenomes</taxon>
        <taxon>ecological metagenomes</taxon>
    </lineage>
</organism>
<dbReference type="PANTHER" id="PTHR36305:SF1">
    <property type="entry name" value="PHOSPHATIDYLGLYCEROPHOSPHATASE A"/>
    <property type="match status" value="1"/>
</dbReference>
<comment type="caution">
    <text evidence="3">The sequence shown here is derived from an EMBL/GenBank/DDBJ whole genome shotgun (WGS) entry which is preliminary data.</text>
</comment>
<dbReference type="InterPro" id="IPR036681">
    <property type="entry name" value="PgpA-like_sf"/>
</dbReference>
<feature type="transmembrane region" description="Helical" evidence="1">
    <location>
        <begin position="53"/>
        <end position="73"/>
    </location>
</feature>
<dbReference type="EMBL" id="BARS01001258">
    <property type="protein sequence ID" value="GAF69360.1"/>
    <property type="molecule type" value="Genomic_DNA"/>
</dbReference>
<reference evidence="3" key="1">
    <citation type="journal article" date="2014" name="Front. Microbiol.">
        <title>High frequency of phylogenetically diverse reductive dehalogenase-homologous genes in deep subseafloor sedimentary metagenomes.</title>
        <authorList>
            <person name="Kawai M."/>
            <person name="Futagami T."/>
            <person name="Toyoda A."/>
            <person name="Takaki Y."/>
            <person name="Nishi S."/>
            <person name="Hori S."/>
            <person name="Arai W."/>
            <person name="Tsubouchi T."/>
            <person name="Morono Y."/>
            <person name="Uchiyama I."/>
            <person name="Ito T."/>
            <person name="Fujiyama A."/>
            <person name="Inagaki F."/>
            <person name="Takami H."/>
        </authorList>
    </citation>
    <scope>NUCLEOTIDE SEQUENCE</scope>
    <source>
        <strain evidence="3">Expedition CK06-06</strain>
    </source>
</reference>
<gene>
    <name evidence="3" type="ORF">S01H1_02562</name>
</gene>
<dbReference type="InterPro" id="IPR026037">
    <property type="entry name" value="PgpA"/>
</dbReference>
<dbReference type="SUPFAM" id="SSF101307">
    <property type="entry name" value="YutG-like"/>
    <property type="match status" value="1"/>
</dbReference>
<name>X0SZW5_9ZZZZ</name>
<feature type="transmembrane region" description="Helical" evidence="1">
    <location>
        <begin position="94"/>
        <end position="116"/>
    </location>
</feature>
<sequence>MAVLAIAGSIICVKFAPAAIAATGNTDPREVVADELAGQAVTFLAAPLLSPEILLIRQIWIITAGGFLLFRLFDIVKPCPIRRLEKLPEGWGVLADDLLAGVYAAIVLQIIIRLWIGG</sequence>
<keyword evidence="1" id="KW-0472">Membrane</keyword>
<proteinExistence type="predicted"/>
<dbReference type="GO" id="GO:0006629">
    <property type="term" value="P:lipid metabolic process"/>
    <property type="evidence" value="ECO:0007669"/>
    <property type="project" value="InterPro"/>
</dbReference>
<keyword evidence="1" id="KW-1133">Transmembrane helix</keyword>
<dbReference type="CDD" id="cd06971">
    <property type="entry name" value="PgpA"/>
    <property type="match status" value="1"/>
</dbReference>
<keyword evidence="1" id="KW-0812">Transmembrane</keyword>
<dbReference type="PANTHER" id="PTHR36305">
    <property type="entry name" value="PHOSPHATIDYLGLYCEROPHOSPHATASE A"/>
    <property type="match status" value="1"/>
</dbReference>
<dbReference type="Pfam" id="PF04608">
    <property type="entry name" value="PgpA"/>
    <property type="match status" value="1"/>
</dbReference>